<sequence>MSQENMDVLFKEERSELLEGSLSDHLSEFKKREHVYLACISSLEKEICQTHTYLNEWRNMHMYEDEEGKASKDDLMNINSLRNLLIDPSINLEIKELRQKIYEVTKKWNLAEEKLQGFNFDAQSSAGQRLISKCKKLQDENYELGKTLEENTLQPLSIQIINMKEQMLFYKNELKILKELNADIDEDNELLSQQLGELSKKYTQISKEKAELEEKNLKLRNHVSALQLKLKAQTHPQEGDTLGDVGRSSHGASPRSRSNRSRSSRTYGKYTAERRHDTYSSRSGSRKVSQANYEDNHRIGGGYSKYRQDYTHSNFREDEEEDAWREGYKRSDSHMRERRSNPDDDTRTYYNDDNYRKRSSDGSRERKYRKVDRHHHRDRKTDREREKERDREKDKEKERERHKLKDKERSRKERGREKDKDKESERERDRDRSRDRGRDRDKDRGRDRDRERDKDRERERDRERDKGKDRTKTKEREKAKSKHKSKNKEKGKGKGKRDENYDSSNYSEPKRRSTKDYGDDRRDHSNASKNGDADDKAGEVDRYVYLHK</sequence>
<feature type="compositionally biased region" description="Basic and acidic residues" evidence="7">
    <location>
        <begin position="488"/>
        <end position="500"/>
    </location>
</feature>
<dbReference type="RefSeq" id="XP_019917861.1">
    <property type="nucleotide sequence ID" value="XM_020062157.1"/>
</dbReference>
<evidence type="ECO:0000256" key="7">
    <source>
        <dbReference type="SAM" id="MobiDB-lite"/>
    </source>
</evidence>
<dbReference type="VEuPathDB" id="PlasmoDB:PCOAH_00053770"/>
<dbReference type="EMBL" id="CP016252">
    <property type="protein sequence ID" value="ANQ11166.1"/>
    <property type="molecule type" value="Genomic_DNA"/>
</dbReference>
<feature type="compositionally biased region" description="Basic and acidic residues" evidence="7">
    <location>
        <begin position="353"/>
        <end position="365"/>
    </location>
</feature>
<comment type="similarity">
    <text evidence="2">Belongs to the fl(2)d family.</text>
</comment>
<feature type="coiled-coil region" evidence="6">
    <location>
        <begin position="160"/>
        <end position="229"/>
    </location>
</feature>
<comment type="subcellular location">
    <subcellularLocation>
        <location evidence="1">Nucleus</location>
    </subcellularLocation>
</comment>
<dbReference type="GO" id="GO:0005634">
    <property type="term" value="C:nucleus"/>
    <property type="evidence" value="ECO:0007669"/>
    <property type="project" value="UniProtKB-SubCell"/>
</dbReference>
<dbReference type="Proteomes" id="UP000092716">
    <property type="component" value="Chromosome 14"/>
</dbReference>
<dbReference type="InterPro" id="IPR033757">
    <property type="entry name" value="WTAP"/>
</dbReference>
<proteinExistence type="inferred from homology"/>
<dbReference type="OrthoDB" id="3366661at2759"/>
<dbReference type="GO" id="GO:0000381">
    <property type="term" value="P:regulation of alternative mRNA splicing, via spliceosome"/>
    <property type="evidence" value="ECO:0007669"/>
    <property type="project" value="InterPro"/>
</dbReference>
<evidence type="ECO:0000256" key="1">
    <source>
        <dbReference type="ARBA" id="ARBA00004123"/>
    </source>
</evidence>
<keyword evidence="4" id="KW-0508">mRNA splicing</keyword>
<gene>
    <name evidence="8" type="ORF">PCOAH_00053770</name>
</gene>
<evidence type="ECO:0000313" key="9">
    <source>
        <dbReference type="Proteomes" id="UP000092716"/>
    </source>
</evidence>
<evidence type="ECO:0008006" key="10">
    <source>
        <dbReference type="Google" id="ProtNLM"/>
    </source>
</evidence>
<dbReference type="Pfam" id="PF17098">
    <property type="entry name" value="Wtap"/>
    <property type="match status" value="1"/>
</dbReference>
<evidence type="ECO:0000256" key="5">
    <source>
        <dbReference type="ARBA" id="ARBA00023242"/>
    </source>
</evidence>
<dbReference type="PANTHER" id="PTHR15217:SF0">
    <property type="entry name" value="PRE-MRNA-SPLICING REGULATOR WTAP"/>
    <property type="match status" value="1"/>
</dbReference>
<dbReference type="GO" id="GO:0008380">
    <property type="term" value="P:RNA splicing"/>
    <property type="evidence" value="ECO:0007669"/>
    <property type="project" value="UniProtKB-KW"/>
</dbReference>
<name>A0A1B1E818_9APIC</name>
<feature type="compositionally biased region" description="Basic residues" evidence="7">
    <location>
        <begin position="366"/>
        <end position="378"/>
    </location>
</feature>
<evidence type="ECO:0000256" key="6">
    <source>
        <dbReference type="SAM" id="Coils"/>
    </source>
</evidence>
<keyword evidence="5" id="KW-0539">Nucleus</keyword>
<feature type="compositionally biased region" description="Basic and acidic residues" evidence="7">
    <location>
        <begin position="508"/>
        <end position="548"/>
    </location>
</feature>
<organism evidence="8 9">
    <name type="scientific">Plasmodium coatneyi</name>
    <dbReference type="NCBI Taxonomy" id="208452"/>
    <lineage>
        <taxon>Eukaryota</taxon>
        <taxon>Sar</taxon>
        <taxon>Alveolata</taxon>
        <taxon>Apicomplexa</taxon>
        <taxon>Aconoidasida</taxon>
        <taxon>Haemosporida</taxon>
        <taxon>Plasmodiidae</taxon>
        <taxon>Plasmodium</taxon>
    </lineage>
</organism>
<keyword evidence="3" id="KW-0507">mRNA processing</keyword>
<accession>A0A1B1E818</accession>
<evidence type="ECO:0000256" key="3">
    <source>
        <dbReference type="ARBA" id="ARBA00022664"/>
    </source>
</evidence>
<dbReference type="PANTHER" id="PTHR15217">
    <property type="entry name" value="WILMS' TUMOR 1-ASSOCIATING PROTEIN"/>
    <property type="match status" value="1"/>
</dbReference>
<feature type="compositionally biased region" description="Basic and acidic residues" evidence="7">
    <location>
        <begin position="379"/>
        <end position="478"/>
    </location>
</feature>
<reference evidence="9" key="1">
    <citation type="submission" date="2016-06" db="EMBL/GenBank/DDBJ databases">
        <title>First high quality genome sequence of Plasmodium coatneyi using continuous long reads from single molecule, real-time sequencing.</title>
        <authorList>
            <person name="Chien J.-T."/>
            <person name="Pakala S.B."/>
            <person name="Geraldo J.A."/>
            <person name="Lapp S.A."/>
            <person name="Barnwell J.W."/>
            <person name="Kissinger J.C."/>
            <person name="Galinski M.R."/>
            <person name="Humphrey J.C."/>
        </authorList>
    </citation>
    <scope>NUCLEOTIDE SEQUENCE [LARGE SCALE GENOMIC DNA]</scope>
    <source>
        <strain evidence="9">Hackeri</strain>
    </source>
</reference>
<feature type="compositionally biased region" description="Basic and acidic residues" evidence="7">
    <location>
        <begin position="324"/>
        <end position="347"/>
    </location>
</feature>
<dbReference type="GeneID" id="30912111"/>
<feature type="region of interest" description="Disordered" evidence="7">
    <location>
        <begin position="232"/>
        <end position="548"/>
    </location>
</feature>
<dbReference type="GO" id="GO:0006397">
    <property type="term" value="P:mRNA processing"/>
    <property type="evidence" value="ECO:0007669"/>
    <property type="project" value="UniProtKB-KW"/>
</dbReference>
<feature type="compositionally biased region" description="Polar residues" evidence="7">
    <location>
        <begin position="280"/>
        <end position="293"/>
    </location>
</feature>
<evidence type="ECO:0000256" key="2">
    <source>
        <dbReference type="ARBA" id="ARBA00010313"/>
    </source>
</evidence>
<keyword evidence="9" id="KW-1185">Reference proteome</keyword>
<evidence type="ECO:0000256" key="4">
    <source>
        <dbReference type="ARBA" id="ARBA00023187"/>
    </source>
</evidence>
<protein>
    <recommendedName>
        <fullName evidence="10">Negative elongation factor E</fullName>
    </recommendedName>
</protein>
<dbReference type="AlphaFoldDB" id="A0A1B1E818"/>
<dbReference type="KEGG" id="pcot:PCOAH_00053770"/>
<keyword evidence="6" id="KW-0175">Coiled coil</keyword>
<dbReference type="GO" id="GO:0016556">
    <property type="term" value="P:mRNA modification"/>
    <property type="evidence" value="ECO:0007669"/>
    <property type="project" value="InterPro"/>
</dbReference>
<evidence type="ECO:0000313" key="8">
    <source>
        <dbReference type="EMBL" id="ANQ11166.1"/>
    </source>
</evidence>
<feature type="compositionally biased region" description="Basic and acidic residues" evidence="7">
    <location>
        <begin position="306"/>
        <end position="316"/>
    </location>
</feature>